<evidence type="ECO:0000256" key="2">
    <source>
        <dbReference type="SAM" id="SignalP"/>
    </source>
</evidence>
<dbReference type="Proteomes" id="UP000189004">
    <property type="component" value="Unassembled WGS sequence"/>
</dbReference>
<gene>
    <name evidence="3" type="ORF">NOSIN_26060</name>
</gene>
<feature type="chain" id="PRO_5012030600" description="Transglycosylase SLT domain-containing protein" evidence="2">
    <location>
        <begin position="30"/>
        <end position="239"/>
    </location>
</feature>
<feature type="compositionally biased region" description="Low complexity" evidence="1">
    <location>
        <begin position="123"/>
        <end position="140"/>
    </location>
</feature>
<dbReference type="InterPro" id="IPR023346">
    <property type="entry name" value="Lysozyme-like_dom_sf"/>
</dbReference>
<feature type="compositionally biased region" description="Acidic residues" evidence="1">
    <location>
        <begin position="108"/>
        <end position="122"/>
    </location>
</feature>
<evidence type="ECO:0000313" key="3">
    <source>
        <dbReference type="EMBL" id="OOC57446.1"/>
    </source>
</evidence>
<comment type="caution">
    <text evidence="3">The sequence shown here is derived from an EMBL/GenBank/DDBJ whole genome shotgun (WGS) entry which is preliminary data.</text>
</comment>
<name>A0A1V3CA79_9ACTN</name>
<dbReference type="Gene3D" id="1.10.530.10">
    <property type="match status" value="1"/>
</dbReference>
<evidence type="ECO:0000256" key="1">
    <source>
        <dbReference type="SAM" id="MobiDB-lite"/>
    </source>
</evidence>
<dbReference type="SUPFAM" id="SSF53955">
    <property type="entry name" value="Lysozyme-like"/>
    <property type="match status" value="1"/>
</dbReference>
<feature type="compositionally biased region" description="Basic and acidic residues" evidence="1">
    <location>
        <begin position="77"/>
        <end position="91"/>
    </location>
</feature>
<evidence type="ECO:0008006" key="5">
    <source>
        <dbReference type="Google" id="ProtNLM"/>
    </source>
</evidence>
<keyword evidence="2" id="KW-0732">Signal</keyword>
<sequence>MLLHQLFSLRHAGAVGAAALVAGGTFAVAATASGGPVDPRELSSAAVAPERSAASEKPAEEGGGDADAFFAAAQPQSREREAQREENRARAEAAVAGAVQSASGEGSEIPEPEPEPEPEADSSDGSGSSGDASTASAPSGAPKEIALQMVLDEGWAASEFHDCLEPLWEKESGWDHTAENPSSGAYGIPQSLPGSKMASHGDDWRTNPATQIAWGIDYIKGRYGNPCGAWSHSQANNWY</sequence>
<keyword evidence="4" id="KW-1185">Reference proteome</keyword>
<dbReference type="EMBL" id="MCOK01000001">
    <property type="protein sequence ID" value="OOC57446.1"/>
    <property type="molecule type" value="Genomic_DNA"/>
</dbReference>
<protein>
    <recommendedName>
        <fullName evidence="5">Transglycosylase SLT domain-containing protein</fullName>
    </recommendedName>
</protein>
<reference evidence="4" key="1">
    <citation type="submission" date="2016-08" db="EMBL/GenBank/DDBJ databases">
        <authorList>
            <person name="Tokovenko B."/>
            <person name="Kalinowski J."/>
        </authorList>
    </citation>
    <scope>NUCLEOTIDE SEQUENCE [LARGE SCALE GENOMIC DNA]</scope>
    <source>
        <strain evidence="4">UTMC102</strain>
    </source>
</reference>
<feature type="compositionally biased region" description="Low complexity" evidence="1">
    <location>
        <begin position="66"/>
        <end position="76"/>
    </location>
</feature>
<proteinExistence type="predicted"/>
<feature type="compositionally biased region" description="Low complexity" evidence="1">
    <location>
        <begin position="92"/>
        <end position="107"/>
    </location>
</feature>
<feature type="region of interest" description="Disordered" evidence="1">
    <location>
        <begin position="32"/>
        <end position="140"/>
    </location>
</feature>
<evidence type="ECO:0000313" key="4">
    <source>
        <dbReference type="Proteomes" id="UP000189004"/>
    </source>
</evidence>
<organism evidence="3 4">
    <name type="scientific">Nocardiopsis sinuspersici</name>
    <dbReference type="NCBI Taxonomy" id="501010"/>
    <lineage>
        <taxon>Bacteria</taxon>
        <taxon>Bacillati</taxon>
        <taxon>Actinomycetota</taxon>
        <taxon>Actinomycetes</taxon>
        <taxon>Streptosporangiales</taxon>
        <taxon>Nocardiopsidaceae</taxon>
        <taxon>Nocardiopsis</taxon>
    </lineage>
</organism>
<feature type="signal peptide" evidence="2">
    <location>
        <begin position="1"/>
        <end position="29"/>
    </location>
</feature>
<dbReference type="AlphaFoldDB" id="A0A1V3CA79"/>
<dbReference type="STRING" id="501010.NOSIN_26060"/>
<accession>A0A1V3CA79</accession>